<protein>
    <submittedName>
        <fullName evidence="4">Efflux RND transporter periplasmic adaptor subunit</fullName>
    </submittedName>
</protein>
<feature type="signal peptide" evidence="3">
    <location>
        <begin position="1"/>
        <end position="20"/>
    </location>
</feature>
<dbReference type="GO" id="GO:0030313">
    <property type="term" value="C:cell envelope"/>
    <property type="evidence" value="ECO:0007669"/>
    <property type="project" value="UniProtKB-SubCell"/>
</dbReference>
<dbReference type="Proteomes" id="UP000032352">
    <property type="component" value="Chromosome"/>
</dbReference>
<reference evidence="4 5" key="1">
    <citation type="journal article" date="2015" name="Genome Announc.">
        <title>Draft Genome Sequences of Marine Isolates of Thalassomonas viridans and Thalassomonas actiniarum.</title>
        <authorList>
            <person name="Olonade I."/>
            <person name="van Zyl L.J."/>
            <person name="Trindade M."/>
        </authorList>
    </citation>
    <scope>NUCLEOTIDE SEQUENCE [LARGE SCALE GENOMIC DNA]</scope>
    <source>
        <strain evidence="4 5">XOM25</strain>
    </source>
</reference>
<dbReference type="EMBL" id="CP059733">
    <property type="protein sequence ID" value="WDE06952.1"/>
    <property type="molecule type" value="Genomic_DNA"/>
</dbReference>
<accession>A0AAE9Z635</accession>
<dbReference type="KEGG" id="tvd:SG34_008705"/>
<dbReference type="Gene3D" id="2.40.30.170">
    <property type="match status" value="1"/>
</dbReference>
<dbReference type="RefSeq" id="WP_044841486.1">
    <property type="nucleotide sequence ID" value="NZ_CP059733.1"/>
</dbReference>
<sequence>MYKLILCSLLLTAVIPTACAEGLLLTGQVKASDNQTFYSPKTESWRVQVQWMLPEGEIAEKGDLVVVFDSGNVQSQIEQEKVSLIGAEEELKRLTNNGQQKILEANYGLKKEKLLLEKARLDAGIPRDHLSTYDYEKNQLALEKALVASAKAKEELTQAEVAHEVAIAKQTLKITRHKDTLAYQQGQLEKMSLYAERTGPVIYAYHPWNGEKVFVGMTAQPSWTIAEIPSLSGLYIESWVHEVDYNQLKLGQELQLVFDAFPEKSRQARLTELSTQPEERKEWGNDVYFRAVFSFSADEDLNLLPGMSAQLELSGLSSQQGKEGESSE</sequence>
<name>A0AAE9Z635_9GAMM</name>
<proteinExistence type="predicted"/>
<dbReference type="PANTHER" id="PTHR32347">
    <property type="entry name" value="EFFLUX SYSTEM COMPONENT YKNX-RELATED"/>
    <property type="match status" value="1"/>
</dbReference>
<evidence type="ECO:0000256" key="1">
    <source>
        <dbReference type="ARBA" id="ARBA00004196"/>
    </source>
</evidence>
<gene>
    <name evidence="4" type="ORF">SG34_008705</name>
</gene>
<organism evidence="4 5">
    <name type="scientific">Thalassomonas viridans</name>
    <dbReference type="NCBI Taxonomy" id="137584"/>
    <lineage>
        <taxon>Bacteria</taxon>
        <taxon>Pseudomonadati</taxon>
        <taxon>Pseudomonadota</taxon>
        <taxon>Gammaproteobacteria</taxon>
        <taxon>Alteromonadales</taxon>
        <taxon>Colwelliaceae</taxon>
        <taxon>Thalassomonas</taxon>
    </lineage>
</organism>
<reference evidence="4 5" key="2">
    <citation type="journal article" date="2022" name="Mar. Drugs">
        <title>Bioassay-Guided Fractionation Leads to the Detection of Cholic Acid Generated by the Rare Thalassomonas sp.</title>
        <authorList>
            <person name="Pheiffer F."/>
            <person name="Schneider Y.K."/>
            <person name="Hansen E.H."/>
            <person name="Andersen J.H."/>
            <person name="Isaksson J."/>
            <person name="Busche T."/>
            <person name="R C."/>
            <person name="Kalinowski J."/>
            <person name="Zyl L.V."/>
            <person name="Trindade M."/>
        </authorList>
    </citation>
    <scope>NUCLEOTIDE SEQUENCE [LARGE SCALE GENOMIC DNA]</scope>
    <source>
        <strain evidence="4 5">XOM25</strain>
    </source>
</reference>
<keyword evidence="3" id="KW-0732">Signal</keyword>
<comment type="subcellular location">
    <subcellularLocation>
        <location evidence="1">Cell envelope</location>
    </subcellularLocation>
</comment>
<feature type="chain" id="PRO_5042226084" evidence="3">
    <location>
        <begin position="21"/>
        <end position="328"/>
    </location>
</feature>
<keyword evidence="2" id="KW-0175">Coiled coil</keyword>
<evidence type="ECO:0000256" key="3">
    <source>
        <dbReference type="SAM" id="SignalP"/>
    </source>
</evidence>
<keyword evidence="5" id="KW-1185">Reference proteome</keyword>
<dbReference type="AlphaFoldDB" id="A0AAE9Z635"/>
<evidence type="ECO:0000313" key="5">
    <source>
        <dbReference type="Proteomes" id="UP000032352"/>
    </source>
</evidence>
<evidence type="ECO:0000256" key="2">
    <source>
        <dbReference type="ARBA" id="ARBA00023054"/>
    </source>
</evidence>
<evidence type="ECO:0000313" key="4">
    <source>
        <dbReference type="EMBL" id="WDE06952.1"/>
    </source>
</evidence>
<dbReference type="InterPro" id="IPR050465">
    <property type="entry name" value="UPF0194_transport"/>
</dbReference>